<dbReference type="SUPFAM" id="SSF51556">
    <property type="entry name" value="Metallo-dependent hydrolases"/>
    <property type="match status" value="1"/>
</dbReference>
<dbReference type="Proteomes" id="UP001500325">
    <property type="component" value="Unassembled WGS sequence"/>
</dbReference>
<dbReference type="InterPro" id="IPR006680">
    <property type="entry name" value="Amidohydro-rel"/>
</dbReference>
<proteinExistence type="predicted"/>
<feature type="domain" description="Amidohydrolase-related" evidence="2">
    <location>
        <begin position="24"/>
        <end position="377"/>
    </location>
</feature>
<dbReference type="PANTHER" id="PTHR21240">
    <property type="entry name" value="2-AMINO-3-CARBOXYLMUCONATE-6-SEMIALDEHYDE DECARBOXYLASE"/>
    <property type="match status" value="1"/>
</dbReference>
<name>A0ABP8WWC8_9PSEU</name>
<accession>A0ABP8WWC8</accession>
<dbReference type="Pfam" id="PF04909">
    <property type="entry name" value="Amidohydro_2"/>
    <property type="match status" value="1"/>
</dbReference>
<evidence type="ECO:0000313" key="3">
    <source>
        <dbReference type="EMBL" id="GAA4696652.1"/>
    </source>
</evidence>
<dbReference type="InterPro" id="IPR032465">
    <property type="entry name" value="ACMSD"/>
</dbReference>
<dbReference type="InterPro" id="IPR032466">
    <property type="entry name" value="Metal_Hydrolase"/>
</dbReference>
<dbReference type="Gene3D" id="3.20.20.140">
    <property type="entry name" value="Metal-dependent hydrolases"/>
    <property type="match status" value="1"/>
</dbReference>
<sequence>MTVNPTLEAPVAAPARTGAKLGIIDADVHPSMNPAIPGVLRHLPTRWQEYLVHTGLRAGAPGGDRPRHREFASRWDAVPPGGGAPGIDPAFARAQLLDAYDMSAAVLNDIGGFPLSGGMRVPAEFCAAFCSALNTYREEVWFADDPRWYGAINLPYEIPDLAVEEIVRRKEGPDGDRWVQVMLAPDNERGIGHRKYWPVLEACEHYGLPIGFHVLSGRRITPSGPANFYFEEHCDFAGLNFPVIASLVFEGTFDRFPGLKVAMVELGWSWVVPLAWRMDHAYRMMPREVELQRLPSEYIRDHLWFTTQPMEEPENPRWFDDVLALFESSGMADKLMFSSDYPHWDFDEPDSFPLSVRRDHERFGRILGGNASALYGLPLLPGTGYPVGWPRHGHEVPAARVGTSSRGRLTRR</sequence>
<dbReference type="PANTHER" id="PTHR21240:SF28">
    <property type="entry name" value="ISO-OROTATE DECARBOXYLASE (EUROFUNG)"/>
    <property type="match status" value="1"/>
</dbReference>
<gene>
    <name evidence="3" type="ORF">GCM10023215_38460</name>
</gene>
<dbReference type="EMBL" id="BAABIC010000012">
    <property type="protein sequence ID" value="GAA4696652.1"/>
    <property type="molecule type" value="Genomic_DNA"/>
</dbReference>
<dbReference type="RefSeq" id="WP_345381977.1">
    <property type="nucleotide sequence ID" value="NZ_BAABIC010000012.1"/>
</dbReference>
<evidence type="ECO:0000313" key="4">
    <source>
        <dbReference type="Proteomes" id="UP001500325"/>
    </source>
</evidence>
<evidence type="ECO:0000259" key="2">
    <source>
        <dbReference type="Pfam" id="PF04909"/>
    </source>
</evidence>
<reference evidence="4" key="1">
    <citation type="journal article" date="2019" name="Int. J. Syst. Evol. Microbiol.">
        <title>The Global Catalogue of Microorganisms (GCM) 10K type strain sequencing project: providing services to taxonomists for standard genome sequencing and annotation.</title>
        <authorList>
            <consortium name="The Broad Institute Genomics Platform"/>
            <consortium name="The Broad Institute Genome Sequencing Center for Infectious Disease"/>
            <person name="Wu L."/>
            <person name="Ma J."/>
        </authorList>
    </citation>
    <scope>NUCLEOTIDE SEQUENCE [LARGE SCALE GENOMIC DNA]</scope>
    <source>
        <strain evidence="4">JCM 18055</strain>
    </source>
</reference>
<evidence type="ECO:0000256" key="1">
    <source>
        <dbReference type="ARBA" id="ARBA00023239"/>
    </source>
</evidence>
<keyword evidence="1" id="KW-0456">Lyase</keyword>
<keyword evidence="4" id="KW-1185">Reference proteome</keyword>
<comment type="caution">
    <text evidence="3">The sequence shown here is derived from an EMBL/GenBank/DDBJ whole genome shotgun (WGS) entry which is preliminary data.</text>
</comment>
<protein>
    <submittedName>
        <fullName evidence="3">Amidohydrolase family protein</fullName>
    </submittedName>
</protein>
<organism evidence="3 4">
    <name type="scientific">Pseudonocardia yuanmonensis</name>
    <dbReference type="NCBI Taxonomy" id="1095914"/>
    <lineage>
        <taxon>Bacteria</taxon>
        <taxon>Bacillati</taxon>
        <taxon>Actinomycetota</taxon>
        <taxon>Actinomycetes</taxon>
        <taxon>Pseudonocardiales</taxon>
        <taxon>Pseudonocardiaceae</taxon>
        <taxon>Pseudonocardia</taxon>
    </lineage>
</organism>